<proteinExistence type="predicted"/>
<accession>A0A328FCY8</accession>
<organism evidence="2 3">
    <name type="scientific">Desulfobacter hydrogenophilus</name>
    <dbReference type="NCBI Taxonomy" id="2291"/>
    <lineage>
        <taxon>Bacteria</taxon>
        <taxon>Pseudomonadati</taxon>
        <taxon>Thermodesulfobacteriota</taxon>
        <taxon>Desulfobacteria</taxon>
        <taxon>Desulfobacterales</taxon>
        <taxon>Desulfobacteraceae</taxon>
        <taxon>Desulfobacter</taxon>
    </lineage>
</organism>
<evidence type="ECO:0000313" key="3">
    <source>
        <dbReference type="Proteomes" id="UP000248798"/>
    </source>
</evidence>
<reference evidence="2 3" key="1">
    <citation type="submission" date="2018-06" db="EMBL/GenBank/DDBJ databases">
        <title>Complete Genome Sequence of Desulfobacter hydrogenophilus (DSM3380).</title>
        <authorList>
            <person name="Marietou A."/>
            <person name="Schreiber L."/>
            <person name="Marshall I."/>
            <person name="Jorgensen B."/>
        </authorList>
    </citation>
    <scope>NUCLEOTIDE SEQUENCE [LARGE SCALE GENOMIC DNA]</scope>
    <source>
        <strain evidence="2 3">DSM 3380</strain>
    </source>
</reference>
<name>A0A328FCY8_9BACT</name>
<gene>
    <name evidence="2" type="ORF">DO021_14550</name>
</gene>
<keyword evidence="1" id="KW-0812">Transmembrane</keyword>
<evidence type="ECO:0000313" key="2">
    <source>
        <dbReference type="EMBL" id="RAM01292.1"/>
    </source>
</evidence>
<keyword evidence="1" id="KW-1133">Transmembrane helix</keyword>
<dbReference type="EMBL" id="QLNI01000029">
    <property type="protein sequence ID" value="RAM01292.1"/>
    <property type="molecule type" value="Genomic_DNA"/>
</dbReference>
<sequence length="62" mass="7424">MVRKFKWKDGKGEYDEFKGKSYNLKCEITEKVRRVSPKFKIKPSIWFTFSSVFFVVSMGTYI</sequence>
<dbReference type="AlphaFoldDB" id="A0A328FCY8"/>
<dbReference type="Proteomes" id="UP000248798">
    <property type="component" value="Unassembled WGS sequence"/>
</dbReference>
<comment type="caution">
    <text evidence="2">The sequence shown here is derived from an EMBL/GenBank/DDBJ whole genome shotgun (WGS) entry which is preliminary data.</text>
</comment>
<protein>
    <submittedName>
        <fullName evidence="2">Uncharacterized protein</fullName>
    </submittedName>
</protein>
<feature type="transmembrane region" description="Helical" evidence="1">
    <location>
        <begin position="43"/>
        <end position="61"/>
    </location>
</feature>
<keyword evidence="1" id="KW-0472">Membrane</keyword>
<evidence type="ECO:0000256" key="1">
    <source>
        <dbReference type="SAM" id="Phobius"/>
    </source>
</evidence>